<keyword evidence="7" id="KW-0653">Protein transport</keyword>
<proteinExistence type="inferred from homology"/>
<dbReference type="InterPro" id="IPR046786">
    <property type="entry name" value="MotA_N"/>
</dbReference>
<dbReference type="OrthoDB" id="9806929at2"/>
<dbReference type="AlphaFoldDB" id="A0A2K9LQ19"/>
<comment type="similarity">
    <text evidence="7">Belongs to the exbB/tolQ family.</text>
</comment>
<feature type="transmembrane region" description="Helical" evidence="8">
    <location>
        <begin position="151"/>
        <end position="170"/>
    </location>
</feature>
<keyword evidence="5 8" id="KW-1133">Transmembrane helix</keyword>
<keyword evidence="11" id="KW-0966">Cell projection</keyword>
<evidence type="ECO:0000259" key="9">
    <source>
        <dbReference type="Pfam" id="PF01618"/>
    </source>
</evidence>
<dbReference type="InterPro" id="IPR047055">
    <property type="entry name" value="MotA-like"/>
</dbReference>
<keyword evidence="4" id="KW-0283">Flagellar rotation</keyword>
<dbReference type="GO" id="GO:0006935">
    <property type="term" value="P:chemotaxis"/>
    <property type="evidence" value="ECO:0007669"/>
    <property type="project" value="InterPro"/>
</dbReference>
<keyword evidence="2" id="KW-1003">Cell membrane</keyword>
<dbReference type="PANTHER" id="PTHR30433:SF3">
    <property type="entry name" value="MOTILITY PROTEIN A"/>
    <property type="match status" value="1"/>
</dbReference>
<gene>
    <name evidence="11" type="primary">motC</name>
    <name evidence="11" type="ORF">Kalk_18985</name>
</gene>
<dbReference type="Proteomes" id="UP000235116">
    <property type="component" value="Chromosome"/>
</dbReference>
<evidence type="ECO:0000256" key="8">
    <source>
        <dbReference type="SAM" id="Phobius"/>
    </source>
</evidence>
<feature type="domain" description="MotA/TolQ/ExbB proton channel" evidence="9">
    <location>
        <begin position="102"/>
        <end position="220"/>
    </location>
</feature>
<dbReference type="Pfam" id="PF01618">
    <property type="entry name" value="MotA_ExbB"/>
    <property type="match status" value="1"/>
</dbReference>
<evidence type="ECO:0000256" key="7">
    <source>
        <dbReference type="RuleBase" id="RU004057"/>
    </source>
</evidence>
<dbReference type="InterPro" id="IPR002898">
    <property type="entry name" value="MotA_ExbB_proton_chnl"/>
</dbReference>
<evidence type="ECO:0000256" key="3">
    <source>
        <dbReference type="ARBA" id="ARBA00022692"/>
    </source>
</evidence>
<feature type="transmembrane region" description="Helical" evidence="8">
    <location>
        <begin position="31"/>
        <end position="49"/>
    </location>
</feature>
<feature type="domain" description="Motility protein A N-terminal" evidence="10">
    <location>
        <begin position="6"/>
        <end position="75"/>
    </location>
</feature>
<evidence type="ECO:0000256" key="1">
    <source>
        <dbReference type="ARBA" id="ARBA00004651"/>
    </source>
</evidence>
<evidence type="ECO:0000256" key="2">
    <source>
        <dbReference type="ARBA" id="ARBA00022475"/>
    </source>
</evidence>
<accession>A0A2K9LQ19</accession>
<dbReference type="GO" id="GO:0015031">
    <property type="term" value="P:protein transport"/>
    <property type="evidence" value="ECO:0007669"/>
    <property type="project" value="UniProtKB-KW"/>
</dbReference>
<dbReference type="NCBIfam" id="NF006583">
    <property type="entry name" value="PRK09109.1"/>
    <property type="match status" value="1"/>
</dbReference>
<keyword evidence="7" id="KW-0813">Transport</keyword>
<comment type="subcellular location">
    <subcellularLocation>
        <location evidence="1">Cell membrane</location>
        <topology evidence="1">Multi-pass membrane protein</topology>
    </subcellularLocation>
    <subcellularLocation>
        <location evidence="7">Membrane</location>
        <topology evidence="7">Multi-pass membrane protein</topology>
    </subcellularLocation>
</comment>
<name>A0A2K9LQ19_9GAMM</name>
<dbReference type="Pfam" id="PF20560">
    <property type="entry name" value="MotA_N"/>
    <property type="match status" value="1"/>
</dbReference>
<keyword evidence="3 8" id="KW-0812">Transmembrane</keyword>
<evidence type="ECO:0000313" key="11">
    <source>
        <dbReference type="EMBL" id="AUM14383.1"/>
    </source>
</evidence>
<keyword evidence="12" id="KW-1185">Reference proteome</keyword>
<evidence type="ECO:0000256" key="4">
    <source>
        <dbReference type="ARBA" id="ARBA00022779"/>
    </source>
</evidence>
<dbReference type="RefSeq" id="WP_101895757.1">
    <property type="nucleotide sequence ID" value="NZ_CP022684.1"/>
</dbReference>
<keyword evidence="11" id="KW-0282">Flagellum</keyword>
<evidence type="ECO:0000313" key="12">
    <source>
        <dbReference type="Proteomes" id="UP000235116"/>
    </source>
</evidence>
<dbReference type="GO" id="GO:0005886">
    <property type="term" value="C:plasma membrane"/>
    <property type="evidence" value="ECO:0007669"/>
    <property type="project" value="UniProtKB-SubCell"/>
</dbReference>
<keyword evidence="11" id="KW-0969">Cilium</keyword>
<dbReference type="EMBL" id="CP022684">
    <property type="protein sequence ID" value="AUM14383.1"/>
    <property type="molecule type" value="Genomic_DNA"/>
</dbReference>
<evidence type="ECO:0000256" key="5">
    <source>
        <dbReference type="ARBA" id="ARBA00022989"/>
    </source>
</evidence>
<evidence type="ECO:0000259" key="10">
    <source>
        <dbReference type="Pfam" id="PF20560"/>
    </source>
</evidence>
<reference evidence="12" key="1">
    <citation type="submission" date="2017-08" db="EMBL/GenBank/DDBJ databases">
        <title>Direct submision.</title>
        <authorList>
            <person name="Kim S.-J."/>
            <person name="Rhee S.-K."/>
        </authorList>
    </citation>
    <scope>NUCLEOTIDE SEQUENCE [LARGE SCALE GENOMIC DNA]</scope>
    <source>
        <strain evidence="12">GI5</strain>
    </source>
</reference>
<dbReference type="PANTHER" id="PTHR30433">
    <property type="entry name" value="CHEMOTAXIS PROTEIN MOTA"/>
    <property type="match status" value="1"/>
</dbReference>
<sequence>MDILSITGLLIGIVAIIGGNAMEGGHLSGLANGPAAVIVIGGTLGAAMLQTPMATFKHSFSVLRWVFFPPAIDMKENIDRVIHWSLTARKEGLLGLEAITENESDGFSRKGLQLLVDGGEPESIRNIMEVELIAQEDKHLHAAKVFEAMGGYSPTIGIIGAVMGLIHVMGNLADPSKLGAGIATAFVATIYGVGLANLIFLPIAAKLKSTIKAQSSQREMVIEGLIAIADGENPRTIEMKLEGYLDQ</sequence>
<keyword evidence="6 8" id="KW-0472">Membrane</keyword>
<evidence type="ECO:0000256" key="6">
    <source>
        <dbReference type="ARBA" id="ARBA00023136"/>
    </source>
</evidence>
<dbReference type="GO" id="GO:0071978">
    <property type="term" value="P:bacterial-type flagellum-dependent swarming motility"/>
    <property type="evidence" value="ECO:0007669"/>
    <property type="project" value="InterPro"/>
</dbReference>
<protein>
    <submittedName>
        <fullName evidence="11">Flagellar motor protein</fullName>
    </submittedName>
</protein>
<dbReference type="KEGG" id="kak:Kalk_18985"/>
<organism evidence="11 12">
    <name type="scientific">Ketobacter alkanivorans</name>
    <dbReference type="NCBI Taxonomy" id="1917421"/>
    <lineage>
        <taxon>Bacteria</taxon>
        <taxon>Pseudomonadati</taxon>
        <taxon>Pseudomonadota</taxon>
        <taxon>Gammaproteobacteria</taxon>
        <taxon>Pseudomonadales</taxon>
        <taxon>Ketobacteraceae</taxon>
        <taxon>Ketobacter</taxon>
    </lineage>
</organism>
<feature type="transmembrane region" description="Helical" evidence="8">
    <location>
        <begin position="182"/>
        <end position="205"/>
    </location>
</feature>